<name>A0A166ZCL8_9GAMM</name>
<dbReference type="Pfam" id="PF13676">
    <property type="entry name" value="TIR_2"/>
    <property type="match status" value="1"/>
</dbReference>
<gene>
    <name evidence="3" type="ORF">N482_17385</name>
</gene>
<dbReference type="EMBL" id="AUXT01000197">
    <property type="protein sequence ID" value="KZN44172.1"/>
    <property type="molecule type" value="Genomic_DNA"/>
</dbReference>
<evidence type="ECO:0000313" key="4">
    <source>
        <dbReference type="Proteomes" id="UP000076587"/>
    </source>
</evidence>
<organism evidence="3 4">
    <name type="scientific">Pseudoalteromonas luteoviolacea NCIMB 1942</name>
    <dbReference type="NCBI Taxonomy" id="1365253"/>
    <lineage>
        <taxon>Bacteria</taxon>
        <taxon>Pseudomonadati</taxon>
        <taxon>Pseudomonadota</taxon>
        <taxon>Gammaproteobacteria</taxon>
        <taxon>Alteromonadales</taxon>
        <taxon>Pseudoalteromonadaceae</taxon>
        <taxon>Pseudoalteromonas</taxon>
    </lineage>
</organism>
<dbReference type="PANTHER" id="PTHR47508:SF1">
    <property type="entry name" value="NON-SPECIFIC SERINE_THREONINE PROTEIN KINASE"/>
    <property type="match status" value="1"/>
</dbReference>
<dbReference type="InterPro" id="IPR036322">
    <property type="entry name" value="WD40_repeat_dom_sf"/>
</dbReference>
<dbReference type="PATRIC" id="fig|1365253.3.peg.4224"/>
<feature type="domain" description="TIR" evidence="2">
    <location>
        <begin position="140"/>
        <end position="274"/>
    </location>
</feature>
<proteinExistence type="predicted"/>
<dbReference type="Pfam" id="PF15891">
    <property type="entry name" value="Nuc_deoxyri_tr2"/>
    <property type="match status" value="1"/>
</dbReference>
<dbReference type="Gene3D" id="3.40.50.450">
    <property type="match status" value="1"/>
</dbReference>
<dbReference type="SUPFAM" id="SSF52200">
    <property type="entry name" value="Toll/Interleukin receptor TIR domain"/>
    <property type="match status" value="1"/>
</dbReference>
<dbReference type="GO" id="GO:0007165">
    <property type="term" value="P:signal transduction"/>
    <property type="evidence" value="ECO:0007669"/>
    <property type="project" value="InterPro"/>
</dbReference>
<dbReference type="Gene3D" id="3.40.50.10140">
    <property type="entry name" value="Toll/interleukin-1 receptor homology (TIR) domain"/>
    <property type="match status" value="1"/>
</dbReference>
<dbReference type="AlphaFoldDB" id="A0A166ZCL8"/>
<dbReference type="PROSITE" id="PS50104">
    <property type="entry name" value="TIR"/>
    <property type="match status" value="1"/>
</dbReference>
<dbReference type="Proteomes" id="UP000076587">
    <property type="component" value="Unassembled WGS sequence"/>
</dbReference>
<evidence type="ECO:0000313" key="3">
    <source>
        <dbReference type="EMBL" id="KZN44172.1"/>
    </source>
</evidence>
<keyword evidence="1" id="KW-0175">Coiled coil</keyword>
<dbReference type="Gene3D" id="2.130.10.10">
    <property type="entry name" value="YVTN repeat-like/Quinoprotein amine dehydrogenase"/>
    <property type="match status" value="1"/>
</dbReference>
<dbReference type="InterPro" id="IPR035897">
    <property type="entry name" value="Toll_tir_struct_dom_sf"/>
</dbReference>
<comment type="caution">
    <text evidence="3">The sequence shown here is derived from an EMBL/GenBank/DDBJ whole genome shotgun (WGS) entry which is preliminary data.</text>
</comment>
<dbReference type="RefSeq" id="WP_063378589.1">
    <property type="nucleotide sequence ID" value="NZ_AUXT01000197.1"/>
</dbReference>
<dbReference type="InterPro" id="IPR015943">
    <property type="entry name" value="WD40/YVTN_repeat-like_dom_sf"/>
</dbReference>
<dbReference type="SMART" id="SM00255">
    <property type="entry name" value="TIR"/>
    <property type="match status" value="1"/>
</dbReference>
<dbReference type="InterPro" id="IPR039470">
    <property type="entry name" value="Nuc_deoxyri_tr2"/>
</dbReference>
<reference evidence="3 4" key="1">
    <citation type="submission" date="2013-07" db="EMBL/GenBank/DDBJ databases">
        <title>Comparative Genomic and Metabolomic Analysis of Twelve Strains of Pseudoalteromonas luteoviolacea.</title>
        <authorList>
            <person name="Vynne N.G."/>
            <person name="Mansson M."/>
            <person name="Gram L."/>
        </authorList>
    </citation>
    <scope>NUCLEOTIDE SEQUENCE [LARGE SCALE GENOMIC DNA]</scope>
    <source>
        <strain evidence="3 4">NCIMB 1942</strain>
    </source>
</reference>
<dbReference type="InterPro" id="IPR000157">
    <property type="entry name" value="TIR_dom"/>
</dbReference>
<feature type="coiled-coil region" evidence="1">
    <location>
        <begin position="785"/>
        <end position="866"/>
    </location>
</feature>
<dbReference type="PANTHER" id="PTHR47508">
    <property type="entry name" value="SAM DOMAIN-CONTAINING PROTEIN-RELATED"/>
    <property type="match status" value="1"/>
</dbReference>
<sequence length="1241" mass="142838">MIVFLGGTCNQSTWRNKLIPNLAVDYFNPVVEHWDEQCYERELIARETADFCLFVITPKIEGLFALAEVVDTSYKRTDRTIYCYLEEDGDESFTTQQLTVLEDIGDLVERNGAVWLKSLDEIADFFRQAAQIRPPETENDIYDVFISYGRRHSKEFAVQLRQSLIDQGYKVWLDTENIAIAVEFQQKIDEGIRYSHNFCFILSPHSVNSEYCQREIQTALKLNKRIIPIHHMDMGASESDIPEKLQKLNWMMFHCHRTYTQTLSMLVNVLNQHTELLHPHCELLLYADKWVSSLKGHEDLLYGKAMLNACCWLAQIRRTKDLEVYPLVEHTSFINASRLYHQDDMSDICLVHHSRDQARVNELCHYLIQQGYVTVTEILDDVKSSSLDQLLYRRLGTATFIVVLASDGANYTSAWKYVREYVRNNDKVSFTLLENLSPEKGSDLGQIVRFDDKSCAQALCELLLYYLEQDKEYLTLRNRLFCRAVQWDERKSNGILLTNNELVDYQQFLAIAQARSTYGAPKILIDFVEHSAQALEKRVDNCVDLFICADTEDSHFALRLKRRLTELEKTVHFTEDDFCEEADIQYKEMIASSCRVIVVLPRHLSAYVNKLLSIANELGKPVTFIKLKRFRDASYHELYIEHVQSAFEADELLEVSLTHLLAKISGNTEYLESYRYWSQKFHFWNEQKCTDEFLLGNTESILASAWLEGALTHVNEPKPNKNLIYFINQSKTFVEHAKRNERKNKNRLKIFSVLSLFLCCISLFLGLNAIRDGRIAKQQTLAIQLKNAALEKKTEEANLLAEQAEIARLKAQEKTLLAQAKTELANTQKRRAEREKDNAQKQKNLALALKRQAEEAQQAALLHQNEAQTQAAKALRLKQIAEIEALIYQAQIQNEGKERVSLALEAYRQLLSLDADVRNNTLYNLLYQEIKPQLISIKAHSAPVDHLTYSQSDSTLFSVDRGQRLVAHQFYNQWQVTKLFEYQVDFKVAQVKSENGRTLLLSDSNKIYELIKHGEKWTLVSNTTNISVQKILRIEKFKVWVQSGSDLVGIDQTNTDKERHSFTKAISLFASSDMNYIFAQTQEDLSLWLKSDGAYKEVWREPHEAPISHAQFVTNRLVIVDSKSVFSSFILGRNEVSLVRRGKAHEHPISEAFYVPTMQQMISTGVGGTVKFWPFGAHISNRAPIEVKHSNWVYSATHVESGDGAFIYLGTDSGLIVPLPLSIRHLVTRAEKKIQQGANEL</sequence>
<dbReference type="SUPFAM" id="SSF50978">
    <property type="entry name" value="WD40 repeat-like"/>
    <property type="match status" value="1"/>
</dbReference>
<protein>
    <recommendedName>
        <fullName evidence="2">TIR domain-containing protein</fullName>
    </recommendedName>
</protein>
<accession>A0A166ZCL8</accession>
<evidence type="ECO:0000259" key="2">
    <source>
        <dbReference type="PROSITE" id="PS50104"/>
    </source>
</evidence>
<evidence type="ECO:0000256" key="1">
    <source>
        <dbReference type="SAM" id="Coils"/>
    </source>
</evidence>